<feature type="region of interest" description="Disordered" evidence="3">
    <location>
        <begin position="400"/>
        <end position="498"/>
    </location>
</feature>
<dbReference type="InterPro" id="IPR013719">
    <property type="entry name" value="RTT106/SPT16-like_middle_dom"/>
</dbReference>
<keyword evidence="6" id="KW-1185">Reference proteome</keyword>
<name>A0A165DKP9_9APHY</name>
<dbReference type="AlphaFoldDB" id="A0A165DKP9"/>
<dbReference type="Pfam" id="PF08512">
    <property type="entry name" value="Rttp106-like_middle"/>
    <property type="match status" value="1"/>
</dbReference>
<proteinExistence type="inferred from homology"/>
<evidence type="ECO:0000313" key="5">
    <source>
        <dbReference type="EMBL" id="KZT05096.1"/>
    </source>
</evidence>
<protein>
    <recommendedName>
        <fullName evidence="4">Histone chaperone RTT106/FACT complex subunit SPT16-like middle domain-containing protein</fullName>
    </recommendedName>
</protein>
<dbReference type="PANTHER" id="PTHR45849:SF3">
    <property type="entry name" value="HISTONE CHAPERONE RTT106"/>
    <property type="match status" value="1"/>
</dbReference>
<dbReference type="Gene3D" id="2.30.29.30">
    <property type="entry name" value="Pleckstrin-homology domain (PH domain)/Phosphotyrosine-binding domain (PTB)"/>
    <property type="match status" value="1"/>
</dbReference>
<dbReference type="SUPFAM" id="SSF50729">
    <property type="entry name" value="PH domain-like"/>
    <property type="match status" value="1"/>
</dbReference>
<gene>
    <name evidence="5" type="ORF">LAESUDRAFT_656752</name>
</gene>
<comment type="function">
    <text evidence="2">Component of the FACT complex, a general chromatin factor that acts to reorganize nucleosomes. The FACT complex is involved in multiple processes that require DNA as a template such as mRNA elongation, DNA replication and DNA repair. During transcription elongation the FACT complex acts as a histone chaperone that both destabilizes and restores nucleosomal structure. It facilitates the passage of RNA polymerase II and transcription by promoting the dissociation of one histone H2A-H2B dimer from the nucleosome, then subsequently promotes the reestablishment of the nucleosome following the passage of RNA polymerase II.</text>
</comment>
<dbReference type="GO" id="GO:0042393">
    <property type="term" value="F:histone binding"/>
    <property type="evidence" value="ECO:0007669"/>
    <property type="project" value="TreeGrafter"/>
</dbReference>
<feature type="region of interest" description="Disordered" evidence="3">
    <location>
        <begin position="71"/>
        <end position="125"/>
    </location>
</feature>
<feature type="compositionally biased region" description="Acidic residues" evidence="3">
    <location>
        <begin position="528"/>
        <end position="539"/>
    </location>
</feature>
<reference evidence="5 6" key="1">
    <citation type="journal article" date="2016" name="Mol. Biol. Evol.">
        <title>Comparative Genomics of Early-Diverging Mushroom-Forming Fungi Provides Insights into the Origins of Lignocellulose Decay Capabilities.</title>
        <authorList>
            <person name="Nagy L.G."/>
            <person name="Riley R."/>
            <person name="Tritt A."/>
            <person name="Adam C."/>
            <person name="Daum C."/>
            <person name="Floudas D."/>
            <person name="Sun H."/>
            <person name="Yadav J.S."/>
            <person name="Pangilinan J."/>
            <person name="Larsson K.H."/>
            <person name="Matsuura K."/>
            <person name="Barry K."/>
            <person name="Labutti K."/>
            <person name="Kuo R."/>
            <person name="Ohm R.A."/>
            <person name="Bhattacharya S.S."/>
            <person name="Shirouzu T."/>
            <person name="Yoshinaga Y."/>
            <person name="Martin F.M."/>
            <person name="Grigoriev I.V."/>
            <person name="Hibbett D.S."/>
        </authorList>
    </citation>
    <scope>NUCLEOTIDE SEQUENCE [LARGE SCALE GENOMIC DNA]</scope>
    <source>
        <strain evidence="5 6">93-53</strain>
    </source>
</reference>
<evidence type="ECO:0000259" key="4">
    <source>
        <dbReference type="SMART" id="SM01287"/>
    </source>
</evidence>
<dbReference type="OrthoDB" id="75754at2759"/>
<evidence type="ECO:0000313" key="6">
    <source>
        <dbReference type="Proteomes" id="UP000076871"/>
    </source>
</evidence>
<feature type="domain" description="Histone chaperone RTT106/FACT complex subunit SPT16-like middle" evidence="4">
    <location>
        <begin position="282"/>
        <end position="398"/>
    </location>
</feature>
<dbReference type="PANTHER" id="PTHR45849">
    <property type="entry name" value="FACT COMPLEX SUBUNIT SSRP1"/>
    <property type="match status" value="1"/>
</dbReference>
<comment type="similarity">
    <text evidence="1">Belongs to the RTT106 family.</text>
</comment>
<dbReference type="GO" id="GO:0031491">
    <property type="term" value="F:nucleosome binding"/>
    <property type="evidence" value="ECO:0007669"/>
    <property type="project" value="TreeGrafter"/>
</dbReference>
<dbReference type="InParanoid" id="A0A165DKP9"/>
<feature type="compositionally biased region" description="Polar residues" evidence="3">
    <location>
        <begin position="73"/>
        <end position="83"/>
    </location>
</feature>
<evidence type="ECO:0000256" key="3">
    <source>
        <dbReference type="SAM" id="MobiDB-lite"/>
    </source>
</evidence>
<evidence type="ECO:0000256" key="2">
    <source>
        <dbReference type="ARBA" id="ARBA00025370"/>
    </source>
</evidence>
<sequence>MALFGEDYFTMLSQTAPFDLQSQLNALPDETIYLVDAFLRFVLGGSCPPHLTDNTRSAWESAQKTAAELVETLISTSPGKTNGTDSRKRARDDDDTAASSSSSQPKRAKTSEESEPPSDDPPLFTLHALSLTSPIRKKADITIHQNTLRLTNLTTHAIEYSPMPLSAFRRAFLLPTRGKTKPHWSVVLMPSDVPAAGSKVEREKEPAPPVVFGLDATPAGLSTTAHHAAPAPQTTAHPKGTSALPLLRSFLSFLPIPTLEPSTDVFRSALPGGSAAGAGEGIAGVEAYRGAKPGTLWFLSEGVLWDGKPAEFFALKDIAKTEGEGESKVEGVRTISATGKTCSVILRRVEGTKMVEGEGEGEDEEPRVVEVDFGMIDGKEQESIARWVKRHKYLFSRQSIPESRTDENGGATAATASAAPAVDEDDEDENDSDFVADSGSDYGSATSDSESEDESGDVEGAQEGGDEVGVEAEAEESEDEEAELEPKHHPLLRPGAMPRMSRAAIEAAVDIVQSGLAGGSKDAREASVADDEQEDELDE</sequence>
<dbReference type="InterPro" id="IPR050454">
    <property type="entry name" value="RTT106/SSRP1_HistChap/FACT"/>
</dbReference>
<feature type="compositionally biased region" description="Low complexity" evidence="3">
    <location>
        <begin position="411"/>
        <end position="421"/>
    </location>
</feature>
<dbReference type="STRING" id="1314785.A0A165DKP9"/>
<organism evidence="5 6">
    <name type="scientific">Laetiporus sulphureus 93-53</name>
    <dbReference type="NCBI Taxonomy" id="1314785"/>
    <lineage>
        <taxon>Eukaryota</taxon>
        <taxon>Fungi</taxon>
        <taxon>Dikarya</taxon>
        <taxon>Basidiomycota</taxon>
        <taxon>Agaricomycotina</taxon>
        <taxon>Agaricomycetes</taxon>
        <taxon>Polyporales</taxon>
        <taxon>Laetiporus</taxon>
    </lineage>
</organism>
<feature type="compositionally biased region" description="Acidic residues" evidence="3">
    <location>
        <begin position="422"/>
        <end position="434"/>
    </location>
</feature>
<dbReference type="Proteomes" id="UP000076871">
    <property type="component" value="Unassembled WGS sequence"/>
</dbReference>
<dbReference type="GeneID" id="63821670"/>
<dbReference type="RefSeq" id="XP_040762836.1">
    <property type="nucleotide sequence ID" value="XM_040904640.1"/>
</dbReference>
<accession>A0A165DKP9</accession>
<evidence type="ECO:0000256" key="1">
    <source>
        <dbReference type="ARBA" id="ARBA00006159"/>
    </source>
</evidence>
<dbReference type="InterPro" id="IPR011993">
    <property type="entry name" value="PH-like_dom_sf"/>
</dbReference>
<feature type="region of interest" description="Disordered" evidence="3">
    <location>
        <begin position="516"/>
        <end position="539"/>
    </location>
</feature>
<feature type="compositionally biased region" description="Acidic residues" evidence="3">
    <location>
        <begin position="464"/>
        <end position="483"/>
    </location>
</feature>
<dbReference type="SMART" id="SM01287">
    <property type="entry name" value="Rtt106"/>
    <property type="match status" value="1"/>
</dbReference>
<dbReference type="EMBL" id="KV427632">
    <property type="protein sequence ID" value="KZT05096.1"/>
    <property type="molecule type" value="Genomic_DNA"/>
</dbReference>